<sequence>MAHIESSDGLLILPPSQIAQKIFRHRAIQYCDYSSNIPFQPSQFPHRDCSQRLLGQRGWSWLKCRLFGQFWLDSRS</sequence>
<reference evidence="1 2" key="1">
    <citation type="journal article" date="2013" name="PLoS Genet.">
        <title>The genome and development-dependent transcriptomes of Pyronema confluens: a window into fungal evolution.</title>
        <authorList>
            <person name="Traeger S."/>
            <person name="Altegoer F."/>
            <person name="Freitag M."/>
            <person name="Gabaldon T."/>
            <person name="Kempken F."/>
            <person name="Kumar A."/>
            <person name="Marcet-Houben M."/>
            <person name="Poggeler S."/>
            <person name="Stajich J.E."/>
            <person name="Nowrousian M."/>
        </authorList>
    </citation>
    <scope>NUCLEOTIDE SEQUENCE [LARGE SCALE GENOMIC DNA]</scope>
    <source>
        <strain evidence="2">CBS 100304</strain>
        <tissue evidence="1">Vegetative mycelium</tissue>
    </source>
</reference>
<dbReference type="Proteomes" id="UP000018144">
    <property type="component" value="Unassembled WGS sequence"/>
</dbReference>
<name>U4L6D6_PYROM</name>
<protein>
    <submittedName>
        <fullName evidence="1">Uncharacterized protein</fullName>
    </submittedName>
</protein>
<evidence type="ECO:0000313" key="2">
    <source>
        <dbReference type="Proteomes" id="UP000018144"/>
    </source>
</evidence>
<dbReference type="EMBL" id="HF935700">
    <property type="protein sequence ID" value="CCX12356.1"/>
    <property type="molecule type" value="Genomic_DNA"/>
</dbReference>
<gene>
    <name evidence="1" type="ORF">PCON_11950</name>
</gene>
<dbReference type="AlphaFoldDB" id="U4L6D6"/>
<keyword evidence="2" id="KW-1185">Reference proteome</keyword>
<evidence type="ECO:0000313" key="1">
    <source>
        <dbReference type="EMBL" id="CCX12356.1"/>
    </source>
</evidence>
<organism evidence="1 2">
    <name type="scientific">Pyronema omphalodes (strain CBS 100304)</name>
    <name type="common">Pyronema confluens</name>
    <dbReference type="NCBI Taxonomy" id="1076935"/>
    <lineage>
        <taxon>Eukaryota</taxon>
        <taxon>Fungi</taxon>
        <taxon>Dikarya</taxon>
        <taxon>Ascomycota</taxon>
        <taxon>Pezizomycotina</taxon>
        <taxon>Pezizomycetes</taxon>
        <taxon>Pezizales</taxon>
        <taxon>Pyronemataceae</taxon>
        <taxon>Pyronema</taxon>
    </lineage>
</organism>
<proteinExistence type="predicted"/>
<accession>U4L6D6</accession>